<evidence type="ECO:0000313" key="2">
    <source>
        <dbReference type="RefSeq" id="XP_075087532.1"/>
    </source>
</evidence>
<organism evidence="1 2">
    <name type="scientific">Nicotiana tabacum</name>
    <name type="common">Common tobacco</name>
    <dbReference type="NCBI Taxonomy" id="4097"/>
    <lineage>
        <taxon>Eukaryota</taxon>
        <taxon>Viridiplantae</taxon>
        <taxon>Streptophyta</taxon>
        <taxon>Embryophyta</taxon>
        <taxon>Tracheophyta</taxon>
        <taxon>Spermatophyta</taxon>
        <taxon>Magnoliopsida</taxon>
        <taxon>eudicotyledons</taxon>
        <taxon>Gunneridae</taxon>
        <taxon>Pentapetalae</taxon>
        <taxon>asterids</taxon>
        <taxon>lamiids</taxon>
        <taxon>Solanales</taxon>
        <taxon>Solanaceae</taxon>
        <taxon>Nicotianoideae</taxon>
        <taxon>Nicotianeae</taxon>
        <taxon>Nicotiana</taxon>
    </lineage>
</organism>
<reference evidence="1" key="1">
    <citation type="journal article" date="2014" name="Nat. Commun.">
        <title>The tobacco genome sequence and its comparison with those of tomato and potato.</title>
        <authorList>
            <person name="Sierro N."/>
            <person name="Battey J.N."/>
            <person name="Ouadi S."/>
            <person name="Bakaher N."/>
            <person name="Bovet L."/>
            <person name="Willig A."/>
            <person name="Goepfert S."/>
            <person name="Peitsch M.C."/>
            <person name="Ivanov N.V."/>
        </authorList>
    </citation>
    <scope>NUCLEOTIDE SEQUENCE [LARGE SCALE GENOMIC DNA]</scope>
</reference>
<dbReference type="RefSeq" id="XP_075087532.1">
    <property type="nucleotide sequence ID" value="XM_075231431.1"/>
</dbReference>
<accession>A0AC58SRC8</accession>
<protein>
    <submittedName>
        <fullName evidence="2">Uncharacterized protein LOC142169557</fullName>
    </submittedName>
</protein>
<reference evidence="2" key="2">
    <citation type="submission" date="2025-08" db="UniProtKB">
        <authorList>
            <consortium name="RefSeq"/>
        </authorList>
    </citation>
    <scope>IDENTIFICATION</scope>
    <source>
        <tissue evidence="2">Leaf</tissue>
    </source>
</reference>
<evidence type="ECO:0000313" key="1">
    <source>
        <dbReference type="Proteomes" id="UP000790787"/>
    </source>
</evidence>
<keyword evidence="1" id="KW-1185">Reference proteome</keyword>
<proteinExistence type="predicted"/>
<gene>
    <name evidence="2" type="primary">LOC142169557</name>
</gene>
<dbReference type="Proteomes" id="UP000790787">
    <property type="component" value="Chromosome 15"/>
</dbReference>
<sequence length="194" mass="22719">MRNERRNDRGQSNWGLMSKNSFNRPVGPKEAPRLSEYNFNVDAAAIISAIGRIKDTKWPRPLQSDPAQRDPNLMCKYNDTHGYRREVCQQLREEVVRLFNNGHLREFLSDRPKNHFRNRDSNKQAEKEEPQHVINIIISGVDIPQGPMLKRTRVSITRDKWTRDYVPEGTFSFNDEDAERIVHPHNDALETVKK</sequence>
<name>A0AC58SRC8_TOBAC</name>